<dbReference type="RefSeq" id="XP_062689630.1">
    <property type="nucleotide sequence ID" value="XM_062839137.1"/>
</dbReference>
<comment type="caution">
    <text evidence="3">The sequence shown here is derived from an EMBL/GenBank/DDBJ whole genome shotgun (WGS) entry which is preliminary data.</text>
</comment>
<evidence type="ECO:0000256" key="1">
    <source>
        <dbReference type="SAM" id="MobiDB-lite"/>
    </source>
</evidence>
<evidence type="ECO:0000313" key="4">
    <source>
        <dbReference type="Proteomes" id="UP001285908"/>
    </source>
</evidence>
<evidence type="ECO:0000313" key="3">
    <source>
        <dbReference type="EMBL" id="KAK3487503.1"/>
    </source>
</evidence>
<dbReference type="AlphaFoldDB" id="A0AAJ0I1A3"/>
<evidence type="ECO:0000256" key="2">
    <source>
        <dbReference type="SAM" id="Phobius"/>
    </source>
</evidence>
<keyword evidence="2" id="KW-0472">Membrane</keyword>
<dbReference type="GeneID" id="87876759"/>
<keyword evidence="4" id="KW-1185">Reference proteome</keyword>
<organism evidence="3 4">
    <name type="scientific">Neurospora hispaniola</name>
    <dbReference type="NCBI Taxonomy" id="588809"/>
    <lineage>
        <taxon>Eukaryota</taxon>
        <taxon>Fungi</taxon>
        <taxon>Dikarya</taxon>
        <taxon>Ascomycota</taxon>
        <taxon>Pezizomycotina</taxon>
        <taxon>Sordariomycetes</taxon>
        <taxon>Sordariomycetidae</taxon>
        <taxon>Sordariales</taxon>
        <taxon>Sordariaceae</taxon>
        <taxon>Neurospora</taxon>
    </lineage>
</organism>
<keyword evidence="2" id="KW-1133">Transmembrane helix</keyword>
<sequence>MRIPHCEEYACPGIKLGNRNLGPPNLPMYLQKMNTTVSMALEADNANFPTQTLVSTIVGGVFIGYLWFWHRSTKVWVRCNGTIDAFTNVPENTQRTRITTICLPSIYHISRNAQHPDPPPPYDSGGPNRTT</sequence>
<feature type="region of interest" description="Disordered" evidence="1">
    <location>
        <begin position="110"/>
        <end position="131"/>
    </location>
</feature>
<gene>
    <name evidence="3" type="ORF">B0T23DRAFT_406805</name>
</gene>
<name>A0AAJ0I1A3_9PEZI</name>
<keyword evidence="2" id="KW-0812">Transmembrane</keyword>
<accession>A0AAJ0I1A3</accession>
<proteinExistence type="predicted"/>
<reference evidence="3 4" key="1">
    <citation type="journal article" date="2023" name="Mol. Phylogenet. Evol.">
        <title>Genome-scale phylogeny and comparative genomics of the fungal order Sordariales.</title>
        <authorList>
            <person name="Hensen N."/>
            <person name="Bonometti L."/>
            <person name="Westerberg I."/>
            <person name="Brannstrom I.O."/>
            <person name="Guillou S."/>
            <person name="Cros-Aarteil S."/>
            <person name="Calhoun S."/>
            <person name="Haridas S."/>
            <person name="Kuo A."/>
            <person name="Mondo S."/>
            <person name="Pangilinan J."/>
            <person name="Riley R."/>
            <person name="LaButti K."/>
            <person name="Andreopoulos B."/>
            <person name="Lipzen A."/>
            <person name="Chen C."/>
            <person name="Yan M."/>
            <person name="Daum C."/>
            <person name="Ng V."/>
            <person name="Clum A."/>
            <person name="Steindorff A."/>
            <person name="Ohm R.A."/>
            <person name="Martin F."/>
            <person name="Silar P."/>
            <person name="Natvig D.O."/>
            <person name="Lalanne C."/>
            <person name="Gautier V."/>
            <person name="Ament-Velasquez S.L."/>
            <person name="Kruys A."/>
            <person name="Hutchinson M.I."/>
            <person name="Powell A.J."/>
            <person name="Barry K."/>
            <person name="Miller A.N."/>
            <person name="Grigoriev I.V."/>
            <person name="Debuchy R."/>
            <person name="Gladieux P."/>
            <person name="Hiltunen Thoren M."/>
            <person name="Johannesson H."/>
        </authorList>
    </citation>
    <scope>NUCLEOTIDE SEQUENCE [LARGE SCALE GENOMIC DNA]</scope>
    <source>
        <strain evidence="3 4">FGSC 10403</strain>
    </source>
</reference>
<protein>
    <submittedName>
        <fullName evidence="3">Uncharacterized protein</fullName>
    </submittedName>
</protein>
<feature type="transmembrane region" description="Helical" evidence="2">
    <location>
        <begin position="48"/>
        <end position="68"/>
    </location>
</feature>
<dbReference type="EMBL" id="JAULSX010000007">
    <property type="protein sequence ID" value="KAK3487503.1"/>
    <property type="molecule type" value="Genomic_DNA"/>
</dbReference>
<dbReference type="Proteomes" id="UP001285908">
    <property type="component" value="Unassembled WGS sequence"/>
</dbReference>